<name>A0A9Q0JUP6_9MAGN</name>
<evidence type="ECO:0000313" key="5">
    <source>
        <dbReference type="EMBL" id="KAJ4953449.1"/>
    </source>
</evidence>
<dbReference type="PANTHER" id="PTHR47874:SF4">
    <property type="entry name" value="EXPRESSED PROTEIN"/>
    <property type="match status" value="1"/>
</dbReference>
<evidence type="ECO:0000259" key="4">
    <source>
        <dbReference type="Pfam" id="PF17177"/>
    </source>
</evidence>
<evidence type="ECO:0000256" key="2">
    <source>
        <dbReference type="ARBA" id="ARBA00022737"/>
    </source>
</evidence>
<dbReference type="PANTHER" id="PTHR47874">
    <property type="entry name" value="EXPRESSED PROTEIN"/>
    <property type="match status" value="1"/>
</dbReference>
<dbReference type="NCBIfam" id="TIGR00756">
    <property type="entry name" value="PPR"/>
    <property type="match status" value="2"/>
</dbReference>
<dbReference type="OrthoDB" id="411857at2759"/>
<gene>
    <name evidence="5" type="ORF">NE237_030281</name>
</gene>
<dbReference type="Pfam" id="PF01535">
    <property type="entry name" value="PPR"/>
    <property type="match status" value="2"/>
</dbReference>
<dbReference type="Pfam" id="PF17177">
    <property type="entry name" value="PPR_long"/>
    <property type="match status" value="1"/>
</dbReference>
<organism evidence="5 6">
    <name type="scientific">Protea cynaroides</name>
    <dbReference type="NCBI Taxonomy" id="273540"/>
    <lineage>
        <taxon>Eukaryota</taxon>
        <taxon>Viridiplantae</taxon>
        <taxon>Streptophyta</taxon>
        <taxon>Embryophyta</taxon>
        <taxon>Tracheophyta</taxon>
        <taxon>Spermatophyta</taxon>
        <taxon>Magnoliopsida</taxon>
        <taxon>Proteales</taxon>
        <taxon>Proteaceae</taxon>
        <taxon>Protea</taxon>
    </lineage>
</organism>
<dbReference type="InterPro" id="IPR011990">
    <property type="entry name" value="TPR-like_helical_dom_sf"/>
</dbReference>
<proteinExistence type="inferred from homology"/>
<protein>
    <recommendedName>
        <fullName evidence="4">PROP1-like PPR domain-containing protein</fullName>
    </recommendedName>
</protein>
<feature type="domain" description="PROP1-like PPR" evidence="4">
    <location>
        <begin position="144"/>
        <end position="265"/>
    </location>
</feature>
<sequence>MVLANGVFISVMKRGLRRPFGKLSAASQILVRKISSKSDPLLLRLLQEPVSRFKVALDFEEDLTLSNEPFSWGSLVTALRSSSPQKAQLVLEWKLEKMLKKNERDHRCYSELISLCEKARNVPLAIRVFNSMEADGIRATSTVLNSLISTCLSSGDVMTALSLFEIMERSEDYKPNSVTYNAFMYFYSKLGNIKAMQAWFSARKAAGFSSDIQTYESVIIGLVKSKDFDTADRFYEEMMLSGITPTVAILQTMLDGLCERKKLGKIKIFLKFILDGGWGLNGQMAEKLLAFYLEQGKVEEMEDLLGVLMMSNPDPRVLAQVHCGIIRMYAIADRLDDVEYCVGRMLKLGMSFTCSDDVEKIICSYFRTAAYERLEMFLERIRGSFLLTKSTFDLLVAGYGRAGLPEKLDLVIKDMKLAGFS</sequence>
<evidence type="ECO:0000256" key="3">
    <source>
        <dbReference type="PROSITE-ProRule" id="PRU00708"/>
    </source>
</evidence>
<comment type="similarity">
    <text evidence="1">Belongs to the PPR family. P subfamily.</text>
</comment>
<reference evidence="5" key="1">
    <citation type="journal article" date="2023" name="Plant J.">
        <title>The genome of the king protea, Protea cynaroides.</title>
        <authorList>
            <person name="Chang J."/>
            <person name="Duong T.A."/>
            <person name="Schoeman C."/>
            <person name="Ma X."/>
            <person name="Roodt D."/>
            <person name="Barker N."/>
            <person name="Li Z."/>
            <person name="Van de Peer Y."/>
            <person name="Mizrachi E."/>
        </authorList>
    </citation>
    <scope>NUCLEOTIDE SEQUENCE</scope>
    <source>
        <tissue evidence="5">Young leaves</tissue>
    </source>
</reference>
<keyword evidence="6" id="KW-1185">Reference proteome</keyword>
<dbReference type="Proteomes" id="UP001141806">
    <property type="component" value="Unassembled WGS sequence"/>
</dbReference>
<dbReference type="Gene3D" id="1.25.40.10">
    <property type="entry name" value="Tetratricopeptide repeat domain"/>
    <property type="match status" value="2"/>
</dbReference>
<feature type="repeat" description="PPR" evidence="3">
    <location>
        <begin position="105"/>
        <end position="139"/>
    </location>
</feature>
<dbReference type="EMBL" id="JAMYWD010000012">
    <property type="protein sequence ID" value="KAJ4953449.1"/>
    <property type="molecule type" value="Genomic_DNA"/>
</dbReference>
<dbReference type="InterPro" id="IPR033443">
    <property type="entry name" value="PROP1-like_PPR_dom"/>
</dbReference>
<dbReference type="InterPro" id="IPR002885">
    <property type="entry name" value="PPR_rpt"/>
</dbReference>
<dbReference type="InterPro" id="IPR044179">
    <property type="entry name" value="PPR5-like"/>
</dbReference>
<dbReference type="AlphaFoldDB" id="A0A9Q0JUP6"/>
<evidence type="ECO:0000256" key="1">
    <source>
        <dbReference type="ARBA" id="ARBA00007626"/>
    </source>
</evidence>
<dbReference type="PROSITE" id="PS51375">
    <property type="entry name" value="PPR"/>
    <property type="match status" value="2"/>
</dbReference>
<evidence type="ECO:0000313" key="6">
    <source>
        <dbReference type="Proteomes" id="UP001141806"/>
    </source>
</evidence>
<keyword evidence="2" id="KW-0677">Repeat</keyword>
<dbReference type="GO" id="GO:0003729">
    <property type="term" value="F:mRNA binding"/>
    <property type="evidence" value="ECO:0007669"/>
    <property type="project" value="InterPro"/>
</dbReference>
<feature type="repeat" description="PPR" evidence="3">
    <location>
        <begin position="211"/>
        <end position="245"/>
    </location>
</feature>
<comment type="caution">
    <text evidence="5">The sequence shown here is derived from an EMBL/GenBank/DDBJ whole genome shotgun (WGS) entry which is preliminary data.</text>
</comment>
<accession>A0A9Q0JUP6</accession>